<dbReference type="CDD" id="cd12797">
    <property type="entry name" value="M23_peptidase"/>
    <property type="match status" value="1"/>
</dbReference>
<evidence type="ECO:0000313" key="5">
    <source>
        <dbReference type="Proteomes" id="UP000762271"/>
    </source>
</evidence>
<dbReference type="PANTHER" id="PTHR21666:SF270">
    <property type="entry name" value="MUREIN HYDROLASE ACTIVATOR ENVC"/>
    <property type="match status" value="1"/>
</dbReference>
<dbReference type="InterPro" id="IPR011055">
    <property type="entry name" value="Dup_hybrid_motif"/>
</dbReference>
<dbReference type="GO" id="GO:0004222">
    <property type="term" value="F:metalloendopeptidase activity"/>
    <property type="evidence" value="ECO:0007669"/>
    <property type="project" value="TreeGrafter"/>
</dbReference>
<organism evidence="4 5">
    <name type="scientific">Polynucleobacter paneuropaeus</name>
    <dbReference type="NCBI Taxonomy" id="2527775"/>
    <lineage>
        <taxon>Bacteria</taxon>
        <taxon>Pseudomonadati</taxon>
        <taxon>Pseudomonadota</taxon>
        <taxon>Betaproteobacteria</taxon>
        <taxon>Burkholderiales</taxon>
        <taxon>Burkholderiaceae</taxon>
        <taxon>Polynucleobacter</taxon>
    </lineage>
</organism>
<name>A0AAE2YIZ5_9BURK</name>
<feature type="coiled-coil region" evidence="1">
    <location>
        <begin position="66"/>
        <end position="107"/>
    </location>
</feature>
<dbReference type="InterPro" id="IPR050570">
    <property type="entry name" value="Cell_wall_metabolism_enzyme"/>
</dbReference>
<evidence type="ECO:0000313" key="4">
    <source>
        <dbReference type="EMBL" id="MBT8590327.1"/>
    </source>
</evidence>
<reference evidence="4" key="1">
    <citation type="journal article" date="2021" name="Genome Biol. Evol.">
        <title>Continental-Scale Gene Flow Prevents Allopatric Divergence of Pelagic Freshwater Bacteria.</title>
        <authorList>
            <person name="Hoetzinger M."/>
            <person name="Pitt A."/>
            <person name="Huemer A."/>
            <person name="Hahn M.W."/>
        </authorList>
    </citation>
    <scope>NUCLEOTIDE SEQUENCE</scope>
    <source>
        <strain evidence="4">AP-YLGG-20-G6</strain>
    </source>
</reference>
<evidence type="ECO:0000259" key="3">
    <source>
        <dbReference type="Pfam" id="PF01551"/>
    </source>
</evidence>
<sequence length="316" mass="34876">MQLIWVSSPTSKIRKFNITRKQLMRLTLIFSLLFMLAGSTFYFIGFRIAIKIKPAIAQSLGDVVTIEEQREIEKQYRNELNELQSQLTSIENLMANLQDEKDRLAKIATPSTIASKITSATGSGGPLLLPTPLAKKDGANLSDDLDVVIQRSNKFKSSIERLGNQWDREINLLQHIPTSAPVNIAALSNYGNRIDPINGRLAFHSGIDFPASPGTKVVAGGDGKIIKVSSDSGYGLFVEIKHALGITSKYCHLSKTLVQEGDTIRRGQVIGEVGTSGRSTGPHLHYEIVEEHNFKNPDDFIISGRRHNPDQVTNLD</sequence>
<accession>A0AAE2YIZ5</accession>
<dbReference type="AlphaFoldDB" id="A0AAE2YIZ5"/>
<dbReference type="Gene3D" id="2.70.70.10">
    <property type="entry name" value="Glucose Permease (Domain IIA)"/>
    <property type="match status" value="1"/>
</dbReference>
<keyword evidence="2" id="KW-0472">Membrane</keyword>
<dbReference type="EMBL" id="JAANGI010000001">
    <property type="protein sequence ID" value="MBT8590327.1"/>
    <property type="molecule type" value="Genomic_DNA"/>
</dbReference>
<proteinExistence type="predicted"/>
<evidence type="ECO:0000256" key="1">
    <source>
        <dbReference type="SAM" id="Coils"/>
    </source>
</evidence>
<protein>
    <submittedName>
        <fullName evidence="4">M23 family metallopeptidase</fullName>
    </submittedName>
</protein>
<dbReference type="PANTHER" id="PTHR21666">
    <property type="entry name" value="PEPTIDASE-RELATED"/>
    <property type="match status" value="1"/>
</dbReference>
<gene>
    <name evidence="4" type="ORF">G6693_00055</name>
</gene>
<comment type="caution">
    <text evidence="4">The sequence shown here is derived from an EMBL/GenBank/DDBJ whole genome shotgun (WGS) entry which is preliminary data.</text>
</comment>
<keyword evidence="2" id="KW-0812">Transmembrane</keyword>
<keyword evidence="2" id="KW-1133">Transmembrane helix</keyword>
<dbReference type="Pfam" id="PF01551">
    <property type="entry name" value="Peptidase_M23"/>
    <property type="match status" value="1"/>
</dbReference>
<dbReference type="InterPro" id="IPR016047">
    <property type="entry name" value="M23ase_b-sheet_dom"/>
</dbReference>
<evidence type="ECO:0000256" key="2">
    <source>
        <dbReference type="SAM" id="Phobius"/>
    </source>
</evidence>
<dbReference type="Proteomes" id="UP000762271">
    <property type="component" value="Unassembled WGS sequence"/>
</dbReference>
<dbReference type="SUPFAM" id="SSF51261">
    <property type="entry name" value="Duplicated hybrid motif"/>
    <property type="match status" value="1"/>
</dbReference>
<keyword evidence="1" id="KW-0175">Coiled coil</keyword>
<feature type="transmembrane region" description="Helical" evidence="2">
    <location>
        <begin position="23"/>
        <end position="44"/>
    </location>
</feature>
<feature type="domain" description="M23ase beta-sheet core" evidence="3">
    <location>
        <begin position="203"/>
        <end position="297"/>
    </location>
</feature>